<dbReference type="HAMAP" id="MF_01183">
    <property type="entry name" value="Chaperone_SurA"/>
    <property type="match status" value="1"/>
</dbReference>
<dbReference type="Pfam" id="PF09312">
    <property type="entry name" value="SurA_N"/>
    <property type="match status" value="1"/>
</dbReference>
<gene>
    <name evidence="7" type="primary">surA</name>
    <name evidence="9" type="ORF">D9V59_00685</name>
</gene>
<reference evidence="9 10" key="2">
    <citation type="submission" date="2019-05" db="EMBL/GenBank/DDBJ databases">
        <title>Genome evolution of the obligate endosymbiont Buchnera aphidicola.</title>
        <authorList>
            <person name="Moran N.A."/>
        </authorList>
    </citation>
    <scope>NUCLEOTIDE SEQUENCE [LARGE SCALE GENOMIC DNA]</scope>
    <source>
        <strain evidence="9 10">Aar</strain>
    </source>
</reference>
<accession>A0A4D6XPE9</accession>
<feature type="domain" description="PpiC" evidence="8">
    <location>
        <begin position="176"/>
        <end position="274"/>
    </location>
</feature>
<dbReference type="SUPFAM" id="SSF54534">
    <property type="entry name" value="FKBP-like"/>
    <property type="match status" value="2"/>
</dbReference>
<keyword evidence="4 7" id="KW-0697">Rotamase</keyword>
<evidence type="ECO:0000256" key="3">
    <source>
        <dbReference type="ARBA" id="ARBA00022764"/>
    </source>
</evidence>
<dbReference type="Pfam" id="PF00639">
    <property type="entry name" value="Rotamase"/>
    <property type="match status" value="1"/>
</dbReference>
<feature type="domain" description="PpiC" evidence="8">
    <location>
        <begin position="282"/>
        <end position="382"/>
    </location>
</feature>
<comment type="function">
    <text evidence="7">Chaperone involved in the correct folding and assembly of outer membrane proteins. Recognizes specific patterns of aromatic residues and the orientation of their side chains, which are found more frequently in integral outer membrane proteins. May act in both early periplasmic and late outer membrane-associated steps of protein maturation.</text>
</comment>
<dbReference type="InterPro" id="IPR027304">
    <property type="entry name" value="Trigger_fact/SurA_dom_sf"/>
</dbReference>
<comment type="subcellular location">
    <subcellularLocation>
        <location evidence="7">Periplasm</location>
    </subcellularLocation>
    <text evidence="7">Is capable of associating with the outer membrane.</text>
</comment>
<dbReference type="Proteomes" id="UP000298654">
    <property type="component" value="Chromosome"/>
</dbReference>
<evidence type="ECO:0000256" key="1">
    <source>
        <dbReference type="ARBA" id="ARBA00022729"/>
    </source>
</evidence>
<evidence type="ECO:0000256" key="6">
    <source>
        <dbReference type="ARBA" id="ARBA00023235"/>
    </source>
</evidence>
<dbReference type="PROSITE" id="PS50198">
    <property type="entry name" value="PPIC_PPIASE_2"/>
    <property type="match status" value="2"/>
</dbReference>
<sequence length="428" mass="51552">MKLFIFIIFYIFSSIFYVFADTKEKKIDNIVAIVNDQIILNSDVDQALSLFKNQGKKLTVPWKLDFFKDKIIEKLIIDSLILQEANKKQIRITKEQVNNVIKNIALEHNMTLRNFKNYILFNDPHHYISYKDYFKNIEKLLKIKIIQDYELRKRIKISEKEINVLFKKLIQDEKKFEKINLSYILIKKHSNDIMHDKKILSKNIINKINQGYDFDKIYIECKKNKNVFSAKKMFWMYFKDFQNNFSETLKVFKKGQILGPILGKKGFYIFKINDIKNNKNIITEFYIQHLLIKPSITLTNSESKKYIFNIYKNIKKEVYTFDYAVKNFSHDIYSSQKKGDLEWISTELFNAEFNKELSYLNKYEISKPIKSNFGWHIVRLLRKRIVDKIYNLKKQEAYNILLEKKMITEKYNWIKDLKNSSYIKILRS</sequence>
<evidence type="ECO:0000256" key="7">
    <source>
        <dbReference type="HAMAP-Rule" id="MF_01183"/>
    </source>
</evidence>
<dbReference type="GO" id="GO:0051082">
    <property type="term" value="F:unfolded protein binding"/>
    <property type="evidence" value="ECO:0007669"/>
    <property type="project" value="UniProtKB-UniRule"/>
</dbReference>
<dbReference type="SUPFAM" id="SSF109998">
    <property type="entry name" value="Triger factor/SurA peptide-binding domain-like"/>
    <property type="match status" value="1"/>
</dbReference>
<dbReference type="GO" id="GO:0042277">
    <property type="term" value="F:peptide binding"/>
    <property type="evidence" value="ECO:0007669"/>
    <property type="project" value="InterPro"/>
</dbReference>
<dbReference type="GO" id="GO:0030288">
    <property type="term" value="C:outer membrane-bounded periplasmic space"/>
    <property type="evidence" value="ECO:0007669"/>
    <property type="project" value="InterPro"/>
</dbReference>
<dbReference type="GO" id="GO:0003755">
    <property type="term" value="F:peptidyl-prolyl cis-trans isomerase activity"/>
    <property type="evidence" value="ECO:0007669"/>
    <property type="project" value="UniProtKB-UniRule"/>
</dbReference>
<dbReference type="Gene3D" id="1.10.4030.10">
    <property type="entry name" value="Porin chaperone SurA, peptide-binding domain"/>
    <property type="match status" value="1"/>
</dbReference>
<evidence type="ECO:0000256" key="4">
    <source>
        <dbReference type="ARBA" id="ARBA00023110"/>
    </source>
</evidence>
<dbReference type="InterPro" id="IPR050280">
    <property type="entry name" value="OMP_Chaperone_SurA"/>
</dbReference>
<evidence type="ECO:0000259" key="8">
    <source>
        <dbReference type="PROSITE" id="PS50198"/>
    </source>
</evidence>
<evidence type="ECO:0000256" key="2">
    <source>
        <dbReference type="ARBA" id="ARBA00022737"/>
    </source>
</evidence>
<dbReference type="PANTHER" id="PTHR47637">
    <property type="entry name" value="CHAPERONE SURA"/>
    <property type="match status" value="1"/>
</dbReference>
<dbReference type="OrthoDB" id="14196at2"/>
<keyword evidence="2 7" id="KW-0677">Repeat</keyword>
<dbReference type="RefSeq" id="WP_158364120.1">
    <property type="nucleotide sequence ID" value="NZ_CP034900.1"/>
</dbReference>
<dbReference type="AlphaFoldDB" id="A0A4D6XPE9"/>
<keyword evidence="5 7" id="KW-0143">Chaperone</keyword>
<keyword evidence="1 7" id="KW-0732">Signal</keyword>
<dbReference type="InterPro" id="IPR015391">
    <property type="entry name" value="SurA_N"/>
</dbReference>
<comment type="catalytic activity">
    <reaction evidence="7">
        <text>[protein]-peptidylproline (omega=180) = [protein]-peptidylproline (omega=0)</text>
        <dbReference type="Rhea" id="RHEA:16237"/>
        <dbReference type="Rhea" id="RHEA-COMP:10747"/>
        <dbReference type="Rhea" id="RHEA-COMP:10748"/>
        <dbReference type="ChEBI" id="CHEBI:83833"/>
        <dbReference type="ChEBI" id="CHEBI:83834"/>
        <dbReference type="EC" id="5.2.1.8"/>
    </reaction>
</comment>
<name>A0A4D6XPE9_9GAMM</name>
<dbReference type="GO" id="GO:0006457">
    <property type="term" value="P:protein folding"/>
    <property type="evidence" value="ECO:0007669"/>
    <property type="project" value="UniProtKB-UniRule"/>
</dbReference>
<reference evidence="9 10" key="1">
    <citation type="submission" date="2018-12" db="EMBL/GenBank/DDBJ databases">
        <authorList>
            <person name="Chong R.A."/>
        </authorList>
    </citation>
    <scope>NUCLEOTIDE SEQUENCE [LARGE SCALE GENOMIC DNA]</scope>
    <source>
        <strain evidence="9 10">Aar</strain>
    </source>
</reference>
<protein>
    <recommendedName>
        <fullName evidence="7">Chaperone SurA</fullName>
    </recommendedName>
    <alternativeName>
        <fullName evidence="7">Peptidyl-prolyl cis-trans isomerase SurA</fullName>
        <shortName evidence="7">PPIase SurA</shortName>
        <ecNumber evidence="7">5.2.1.8</ecNumber>
    </alternativeName>
    <alternativeName>
        <fullName evidence="7">Rotamase SurA</fullName>
    </alternativeName>
</protein>
<evidence type="ECO:0000313" key="10">
    <source>
        <dbReference type="Proteomes" id="UP000298654"/>
    </source>
</evidence>
<dbReference type="GO" id="GO:0050821">
    <property type="term" value="P:protein stabilization"/>
    <property type="evidence" value="ECO:0007669"/>
    <property type="project" value="InterPro"/>
</dbReference>
<dbReference type="GO" id="GO:0043165">
    <property type="term" value="P:Gram-negative-bacterium-type cell outer membrane assembly"/>
    <property type="evidence" value="ECO:0007669"/>
    <property type="project" value="InterPro"/>
</dbReference>
<organism evidence="9 10">
    <name type="scientific">Buchnera aphidicola</name>
    <name type="common">Artemisaphis artemisicola</name>
    <dbReference type="NCBI Taxonomy" id="1241836"/>
    <lineage>
        <taxon>Bacteria</taxon>
        <taxon>Pseudomonadati</taxon>
        <taxon>Pseudomonadota</taxon>
        <taxon>Gammaproteobacteria</taxon>
        <taxon>Enterobacterales</taxon>
        <taxon>Erwiniaceae</taxon>
        <taxon>Buchnera</taxon>
    </lineage>
</organism>
<dbReference type="InterPro" id="IPR000297">
    <property type="entry name" value="PPIase_PpiC"/>
</dbReference>
<keyword evidence="3 7" id="KW-0574">Periplasm</keyword>
<comment type="domain">
    <text evidence="7">The PPIase activity resides only in the second parvulin domain. The N-terminal region and the C-terminal tail are necessary and sufficient for the chaperone activity of SurA. The PPIase activity is dispensable for SurA to function as a chaperone. The N-terminal region and the C-terminal tail are also required for porin recognition.</text>
</comment>
<dbReference type="EMBL" id="CP034900">
    <property type="protein sequence ID" value="QCI15831.1"/>
    <property type="molecule type" value="Genomic_DNA"/>
</dbReference>
<dbReference type="InterPro" id="IPR023034">
    <property type="entry name" value="PPIase_SurA"/>
</dbReference>
<dbReference type="EC" id="5.2.1.8" evidence="7"/>
<dbReference type="InterPro" id="IPR046357">
    <property type="entry name" value="PPIase_dom_sf"/>
</dbReference>
<proteinExistence type="inferred from homology"/>
<evidence type="ECO:0000256" key="5">
    <source>
        <dbReference type="ARBA" id="ARBA00023186"/>
    </source>
</evidence>
<dbReference type="Gene3D" id="3.10.50.40">
    <property type="match status" value="2"/>
</dbReference>
<keyword evidence="6 7" id="KW-0413">Isomerase</keyword>
<evidence type="ECO:0000313" key="9">
    <source>
        <dbReference type="EMBL" id="QCI15831.1"/>
    </source>
</evidence>
<dbReference type="PANTHER" id="PTHR47637:SF1">
    <property type="entry name" value="CHAPERONE SURA"/>
    <property type="match status" value="1"/>
</dbReference>